<dbReference type="InterPro" id="IPR050466">
    <property type="entry name" value="Carboxylest/Gibb_receptor"/>
</dbReference>
<dbReference type="PANTHER" id="PTHR23024:SF563">
    <property type="entry name" value="OS09G0435700 PROTEIN"/>
    <property type="match status" value="1"/>
</dbReference>
<dbReference type="AlphaFoldDB" id="A0A835KNQ1"/>
<dbReference type="GO" id="GO:0016787">
    <property type="term" value="F:hydrolase activity"/>
    <property type="evidence" value="ECO:0007669"/>
    <property type="project" value="InterPro"/>
</dbReference>
<organism evidence="2 3">
    <name type="scientific">Digitaria exilis</name>
    <dbReference type="NCBI Taxonomy" id="1010633"/>
    <lineage>
        <taxon>Eukaryota</taxon>
        <taxon>Viridiplantae</taxon>
        <taxon>Streptophyta</taxon>
        <taxon>Embryophyta</taxon>
        <taxon>Tracheophyta</taxon>
        <taxon>Spermatophyta</taxon>
        <taxon>Magnoliopsida</taxon>
        <taxon>Liliopsida</taxon>
        <taxon>Poales</taxon>
        <taxon>Poaceae</taxon>
        <taxon>PACMAD clade</taxon>
        <taxon>Panicoideae</taxon>
        <taxon>Panicodae</taxon>
        <taxon>Paniceae</taxon>
        <taxon>Anthephorinae</taxon>
        <taxon>Digitaria</taxon>
    </lineage>
</organism>
<comment type="caution">
    <text evidence="2">The sequence shown here is derived from an EMBL/GenBank/DDBJ whole genome shotgun (WGS) entry which is preliminary data.</text>
</comment>
<evidence type="ECO:0000259" key="1">
    <source>
        <dbReference type="Pfam" id="PF07859"/>
    </source>
</evidence>
<gene>
    <name evidence="2" type="ORF">HU200_008672</name>
</gene>
<dbReference type="InterPro" id="IPR029058">
    <property type="entry name" value="AB_hydrolase_fold"/>
</dbReference>
<reference evidence="2" key="1">
    <citation type="submission" date="2020-07" db="EMBL/GenBank/DDBJ databases">
        <title>Genome sequence and genetic diversity analysis of an under-domesticated orphan crop, white fonio (Digitaria exilis).</title>
        <authorList>
            <person name="Bennetzen J.L."/>
            <person name="Chen S."/>
            <person name="Ma X."/>
            <person name="Wang X."/>
            <person name="Yssel A.E.J."/>
            <person name="Chaluvadi S.R."/>
            <person name="Johnson M."/>
            <person name="Gangashetty P."/>
            <person name="Hamidou F."/>
            <person name="Sanogo M.D."/>
            <person name="Zwaenepoel A."/>
            <person name="Wallace J."/>
            <person name="Van De Peer Y."/>
            <person name="Van Deynze A."/>
        </authorList>
    </citation>
    <scope>NUCLEOTIDE SEQUENCE</scope>
    <source>
        <tissue evidence="2">Leaves</tissue>
    </source>
</reference>
<proteinExistence type="predicted"/>
<evidence type="ECO:0000313" key="3">
    <source>
        <dbReference type="Proteomes" id="UP000636709"/>
    </source>
</evidence>
<keyword evidence="3" id="KW-1185">Reference proteome</keyword>
<dbReference type="PANTHER" id="PTHR23024">
    <property type="entry name" value="ARYLACETAMIDE DEACETYLASE"/>
    <property type="match status" value="1"/>
</dbReference>
<dbReference type="Pfam" id="PF07859">
    <property type="entry name" value="Abhydrolase_3"/>
    <property type="match status" value="1"/>
</dbReference>
<dbReference type="OrthoDB" id="664085at2759"/>
<dbReference type="Gene3D" id="3.40.50.1820">
    <property type="entry name" value="alpha/beta hydrolase"/>
    <property type="match status" value="1"/>
</dbReference>
<dbReference type="Proteomes" id="UP000636709">
    <property type="component" value="Unassembled WGS sequence"/>
</dbReference>
<name>A0A835KNQ1_9POAL</name>
<protein>
    <recommendedName>
        <fullName evidence="1">Alpha/beta hydrolase fold-3 domain-containing protein</fullName>
    </recommendedName>
</protein>
<evidence type="ECO:0000313" key="2">
    <source>
        <dbReference type="EMBL" id="KAF8765299.1"/>
    </source>
</evidence>
<dbReference type="InterPro" id="IPR013094">
    <property type="entry name" value="AB_hydrolase_3"/>
</dbReference>
<dbReference type="SUPFAM" id="SSF53474">
    <property type="entry name" value="alpha/beta-Hydrolases"/>
    <property type="match status" value="1"/>
</dbReference>
<sequence>MRPFMVKYTDGRLVRLAASPFVPASDTSSDAAGGVATRDVVIDPDTGVCVRLFLSVQAIAKGTTDKKKIPLIIYYHGGAFCSGSAFSKLFHRYAESLSARAGALVVSVDYRLAPEHPIPAAYDDAWAALLWASSFSDPWLAQHTDPKRVFLAGESAGGNIVHNVTARATASPESHAIGIEGIILLQPFFWGTQRQPSETDRDDGPAFAPEWVDTLWPFLTAGEAGNDDPRLDPPAGEVLALHCQRALIAVASKDLVRDRGYRYATWLRLGDRCREVTLVESKGEDHGFHLNPRAGASAVKLMDRVVDFINRRGHRPIAAAVDPRRVVLKSRL</sequence>
<feature type="domain" description="Alpha/beta hydrolase fold-3" evidence="1">
    <location>
        <begin position="72"/>
        <end position="289"/>
    </location>
</feature>
<accession>A0A835KNQ1</accession>
<dbReference type="EMBL" id="JACEFO010000575">
    <property type="protein sequence ID" value="KAF8765299.1"/>
    <property type="molecule type" value="Genomic_DNA"/>
</dbReference>